<dbReference type="AlphaFoldDB" id="A0A166E296"/>
<dbReference type="OrthoDB" id="5973539at2759"/>
<keyword evidence="5" id="KW-1185">Reference proteome</keyword>
<dbReference type="GO" id="GO:0006646">
    <property type="term" value="P:phosphatidylethanolamine biosynthetic process"/>
    <property type="evidence" value="ECO:0007669"/>
    <property type="project" value="TreeGrafter"/>
</dbReference>
<dbReference type="Pfam" id="PF12588">
    <property type="entry name" value="PSDC"/>
    <property type="match status" value="1"/>
</dbReference>
<dbReference type="EMBL" id="KV417606">
    <property type="protein sequence ID" value="KZP15317.1"/>
    <property type="molecule type" value="Genomic_DNA"/>
</dbReference>
<dbReference type="Pfam" id="PF02666">
    <property type="entry name" value="PS_Dcarbxylase"/>
    <property type="match status" value="1"/>
</dbReference>
<sequence length="444" mass="49615">MPHQTSYQKYGGWLPTSHEIHRSFVEKHLKVAVLRGGPTAHIAAVEEFKNAIKNDATMKDLFDQIFLQVSAINTVPNFETLLSMLDTILQSGPPFHVVRDSEGKVTGEPIGVPIYLIFDLLSNTAAAYDLFRLPCFNAAMKKLLDSWGSFLSDPERDSNAVLNTGPEGWFGQTGVITMEEKIHPLKFNDTYAIPDPNADNRGFTTWDAFFTRQLKEGARPVHFPDKKSLIHSACESTVYRVARNVKAHDQFWLKSRKYSLYDMLDRDEENAAYFAGGTVYQAYLHAPDYHRWHTPIDGTIEKYEMIDGSYFAGIPDEGAPADDPNFPEGSPHAALIRSQSYLTINATRALIYIKADNPDIGRICFIGVGMTEVSTCDVTVKEGQHVSTGDELGMFHFGGSSHALIFESKCQITFADVIQEGNHIWVNSIIGRVGSRLLAEKCRL</sequence>
<dbReference type="Proteomes" id="UP000076532">
    <property type="component" value="Unassembled WGS sequence"/>
</dbReference>
<proteinExistence type="predicted"/>
<feature type="domain" description="L-tryptophan decarboxylase PsiD-like" evidence="3">
    <location>
        <begin position="44"/>
        <end position="175"/>
    </location>
</feature>
<evidence type="ECO:0000256" key="2">
    <source>
        <dbReference type="ARBA" id="ARBA00023239"/>
    </source>
</evidence>
<dbReference type="InterPro" id="IPR022237">
    <property type="entry name" value="PsiD-like"/>
</dbReference>
<dbReference type="GO" id="GO:0005739">
    <property type="term" value="C:mitochondrion"/>
    <property type="evidence" value="ECO:0007669"/>
    <property type="project" value="TreeGrafter"/>
</dbReference>
<accession>A0A166E296</accession>
<evidence type="ECO:0000313" key="5">
    <source>
        <dbReference type="Proteomes" id="UP000076532"/>
    </source>
</evidence>
<protein>
    <submittedName>
        <fullName evidence="4">Phosphatidylserine decarboxylase</fullName>
    </submittedName>
</protein>
<reference evidence="4 5" key="1">
    <citation type="journal article" date="2016" name="Mol. Biol. Evol.">
        <title>Comparative Genomics of Early-Diverging Mushroom-Forming Fungi Provides Insights into the Origins of Lignocellulose Decay Capabilities.</title>
        <authorList>
            <person name="Nagy L.G."/>
            <person name="Riley R."/>
            <person name="Tritt A."/>
            <person name="Adam C."/>
            <person name="Daum C."/>
            <person name="Floudas D."/>
            <person name="Sun H."/>
            <person name="Yadav J.S."/>
            <person name="Pangilinan J."/>
            <person name="Larsson K.H."/>
            <person name="Matsuura K."/>
            <person name="Barry K."/>
            <person name="Labutti K."/>
            <person name="Kuo R."/>
            <person name="Ohm R.A."/>
            <person name="Bhattacharya S.S."/>
            <person name="Shirouzu T."/>
            <person name="Yoshinaga Y."/>
            <person name="Martin F.M."/>
            <person name="Grigoriev I.V."/>
            <person name="Hibbett D.S."/>
        </authorList>
    </citation>
    <scope>NUCLEOTIDE SEQUENCE [LARGE SCALE GENOMIC DNA]</scope>
    <source>
        <strain evidence="4 5">CBS 109695</strain>
    </source>
</reference>
<gene>
    <name evidence="4" type="ORF">FIBSPDRAFT_833090</name>
</gene>
<organism evidence="4 5">
    <name type="scientific">Athelia psychrophila</name>
    <dbReference type="NCBI Taxonomy" id="1759441"/>
    <lineage>
        <taxon>Eukaryota</taxon>
        <taxon>Fungi</taxon>
        <taxon>Dikarya</taxon>
        <taxon>Basidiomycota</taxon>
        <taxon>Agaricomycotina</taxon>
        <taxon>Agaricomycetes</taxon>
        <taxon>Agaricomycetidae</taxon>
        <taxon>Atheliales</taxon>
        <taxon>Atheliaceae</taxon>
        <taxon>Athelia</taxon>
    </lineage>
</organism>
<evidence type="ECO:0000259" key="3">
    <source>
        <dbReference type="Pfam" id="PF12588"/>
    </source>
</evidence>
<keyword evidence="2" id="KW-0456">Lyase</keyword>
<evidence type="ECO:0000256" key="1">
    <source>
        <dbReference type="ARBA" id="ARBA00022793"/>
    </source>
</evidence>
<dbReference type="PANTHER" id="PTHR10067:SF9">
    <property type="entry name" value="PHOSPHATIDYLSERINE DECARBOXYLASE FAMILY PROTEIN (AFU_ORTHOLOGUE AFUA_7G01730)"/>
    <property type="match status" value="1"/>
</dbReference>
<dbReference type="STRING" id="436010.A0A166E296"/>
<evidence type="ECO:0000313" key="4">
    <source>
        <dbReference type="EMBL" id="KZP15317.1"/>
    </source>
</evidence>
<dbReference type="PANTHER" id="PTHR10067">
    <property type="entry name" value="PHOSPHATIDYLSERINE DECARBOXYLASE"/>
    <property type="match status" value="1"/>
</dbReference>
<keyword evidence="1" id="KW-0210">Decarboxylase</keyword>
<dbReference type="GO" id="GO:0004609">
    <property type="term" value="F:phosphatidylserine decarboxylase activity"/>
    <property type="evidence" value="ECO:0007669"/>
    <property type="project" value="InterPro"/>
</dbReference>
<dbReference type="InterPro" id="IPR003817">
    <property type="entry name" value="PS_Dcarbxylase"/>
</dbReference>
<name>A0A166E296_9AGAM</name>